<accession>A0A518DJD4</accession>
<dbReference type="PANTHER" id="PTHR12110">
    <property type="entry name" value="HYDROXYPYRUVATE ISOMERASE"/>
    <property type="match status" value="1"/>
</dbReference>
<organism evidence="2 3">
    <name type="scientific">Pirellulimonas nuda</name>
    <dbReference type="NCBI Taxonomy" id="2528009"/>
    <lineage>
        <taxon>Bacteria</taxon>
        <taxon>Pseudomonadati</taxon>
        <taxon>Planctomycetota</taxon>
        <taxon>Planctomycetia</taxon>
        <taxon>Pirellulales</taxon>
        <taxon>Lacipirellulaceae</taxon>
        <taxon>Pirellulimonas</taxon>
    </lineage>
</organism>
<dbReference type="AlphaFoldDB" id="A0A518DJD4"/>
<evidence type="ECO:0000313" key="2">
    <source>
        <dbReference type="EMBL" id="QDU91583.1"/>
    </source>
</evidence>
<evidence type="ECO:0000313" key="3">
    <source>
        <dbReference type="Proteomes" id="UP000317429"/>
    </source>
</evidence>
<gene>
    <name evidence="2" type="ORF">Pla175_50130</name>
</gene>
<dbReference type="EMBL" id="CP036291">
    <property type="protein sequence ID" value="QDU91583.1"/>
    <property type="molecule type" value="Genomic_DNA"/>
</dbReference>
<name>A0A518DJD4_9BACT</name>
<dbReference type="InterPro" id="IPR013022">
    <property type="entry name" value="Xyl_isomerase-like_TIM-brl"/>
</dbReference>
<evidence type="ECO:0000259" key="1">
    <source>
        <dbReference type="Pfam" id="PF01261"/>
    </source>
</evidence>
<dbReference type="KEGG" id="pnd:Pla175_50130"/>
<feature type="domain" description="Xylose isomerase-like TIM barrel" evidence="1">
    <location>
        <begin position="21"/>
        <end position="259"/>
    </location>
</feature>
<keyword evidence="3" id="KW-1185">Reference proteome</keyword>
<reference evidence="2 3" key="1">
    <citation type="submission" date="2019-02" db="EMBL/GenBank/DDBJ databases">
        <title>Deep-cultivation of Planctomycetes and their phenomic and genomic characterization uncovers novel biology.</title>
        <authorList>
            <person name="Wiegand S."/>
            <person name="Jogler M."/>
            <person name="Boedeker C."/>
            <person name="Pinto D."/>
            <person name="Vollmers J."/>
            <person name="Rivas-Marin E."/>
            <person name="Kohn T."/>
            <person name="Peeters S.H."/>
            <person name="Heuer A."/>
            <person name="Rast P."/>
            <person name="Oberbeckmann S."/>
            <person name="Bunk B."/>
            <person name="Jeske O."/>
            <person name="Meyerdierks A."/>
            <person name="Storesund J.E."/>
            <person name="Kallscheuer N."/>
            <person name="Luecker S."/>
            <person name="Lage O.M."/>
            <person name="Pohl T."/>
            <person name="Merkel B.J."/>
            <person name="Hornburger P."/>
            <person name="Mueller R.-W."/>
            <person name="Bruemmer F."/>
            <person name="Labrenz M."/>
            <person name="Spormann A.M."/>
            <person name="Op den Camp H."/>
            <person name="Overmann J."/>
            <person name="Amann R."/>
            <person name="Jetten M.S.M."/>
            <person name="Mascher T."/>
            <person name="Medema M.H."/>
            <person name="Devos D.P."/>
            <person name="Kaster A.-K."/>
            <person name="Ovreas L."/>
            <person name="Rohde M."/>
            <person name="Galperin M.Y."/>
            <person name="Jogler C."/>
        </authorList>
    </citation>
    <scope>NUCLEOTIDE SEQUENCE [LARGE SCALE GENOMIC DNA]</scope>
    <source>
        <strain evidence="2 3">Pla175</strain>
    </source>
</reference>
<dbReference type="Pfam" id="PF01261">
    <property type="entry name" value="AP_endonuc_2"/>
    <property type="match status" value="1"/>
</dbReference>
<dbReference type="InterPro" id="IPR050312">
    <property type="entry name" value="IolE/XylAMocC-like"/>
</dbReference>
<keyword evidence="2" id="KW-0413">Isomerase</keyword>
<proteinExistence type="predicted"/>
<dbReference type="Proteomes" id="UP000317429">
    <property type="component" value="Chromosome"/>
</dbReference>
<sequence>MPTHPIGIQLASLAAPLRRGLALASQLGADGVEIDLRTGLPAGDVSQTAARELRKLLADQNLKVSAAAFPTRRSLADPEELDRRIAALREATRAAARLGARVLVVRAGRIPSEDESDARQTLIHSLTAIASTGDREGVVIALETGHESPADLATLLDELPMGLVGADLHPARLLSGGHAPLEAAGALGPRIVHVHAADAVHDFAERRVVEVELGRGAVDFPEIVGALEQFDYRGWITIERRHATRPVEEIGDAVAFLRSLH</sequence>
<dbReference type="RefSeq" id="WP_197527135.1">
    <property type="nucleotide sequence ID" value="NZ_CP036291.1"/>
</dbReference>
<protein>
    <submittedName>
        <fullName evidence="2">Xylose isomerase-like TIM barrel</fullName>
    </submittedName>
</protein>
<dbReference type="PANTHER" id="PTHR12110:SF41">
    <property type="entry name" value="INOSOSE DEHYDRATASE"/>
    <property type="match status" value="1"/>
</dbReference>
<dbReference type="Gene3D" id="3.20.20.150">
    <property type="entry name" value="Divalent-metal-dependent TIM barrel enzymes"/>
    <property type="match status" value="1"/>
</dbReference>
<dbReference type="InterPro" id="IPR036237">
    <property type="entry name" value="Xyl_isomerase-like_sf"/>
</dbReference>
<dbReference type="SUPFAM" id="SSF51658">
    <property type="entry name" value="Xylose isomerase-like"/>
    <property type="match status" value="1"/>
</dbReference>
<dbReference type="GO" id="GO:0016853">
    <property type="term" value="F:isomerase activity"/>
    <property type="evidence" value="ECO:0007669"/>
    <property type="project" value="UniProtKB-KW"/>
</dbReference>